<evidence type="ECO:0000256" key="1">
    <source>
        <dbReference type="ARBA" id="ARBA00022737"/>
    </source>
</evidence>
<dbReference type="Gene3D" id="1.10.8.60">
    <property type="match status" value="2"/>
</dbReference>
<dbReference type="SUPFAM" id="SSF52540">
    <property type="entry name" value="P-loop containing nucleoside triphosphate hydrolases"/>
    <property type="match status" value="2"/>
</dbReference>
<evidence type="ECO:0000256" key="5">
    <source>
        <dbReference type="SAM" id="MobiDB-lite"/>
    </source>
</evidence>
<dbReference type="FunFam" id="3.40.50.300:FF:000025">
    <property type="entry name" value="ATP-dependent Clp protease subunit"/>
    <property type="match status" value="1"/>
</dbReference>
<comment type="caution">
    <text evidence="8">The sequence shown here is derived from an EMBL/GenBank/DDBJ whole genome shotgun (WGS) entry which is preliminary data.</text>
</comment>
<keyword evidence="2" id="KW-0547">Nucleotide-binding</keyword>
<dbReference type="Gene3D" id="3.40.50.300">
    <property type="entry name" value="P-loop containing nucleotide triphosphate hydrolases"/>
    <property type="match status" value="2"/>
</dbReference>
<dbReference type="InterPro" id="IPR036628">
    <property type="entry name" value="Clp_N_dom_sf"/>
</dbReference>
<organism evidence="8">
    <name type="scientific">Chlorobium phaeovibrioides</name>
    <dbReference type="NCBI Taxonomy" id="1094"/>
    <lineage>
        <taxon>Bacteria</taxon>
        <taxon>Pseudomonadati</taxon>
        <taxon>Chlorobiota</taxon>
        <taxon>Chlorobiia</taxon>
        <taxon>Chlorobiales</taxon>
        <taxon>Chlorobiaceae</taxon>
        <taxon>Chlorobium/Pelodictyon group</taxon>
        <taxon>Chlorobium</taxon>
    </lineage>
</organism>
<dbReference type="Proteomes" id="UP000327458">
    <property type="component" value="Plasmid pl1"/>
</dbReference>
<dbReference type="Gene3D" id="1.10.1780.10">
    <property type="entry name" value="Clp, N-terminal domain"/>
    <property type="match status" value="1"/>
</dbReference>
<dbReference type="PANTHER" id="PTHR11638:SF18">
    <property type="entry name" value="HEAT SHOCK PROTEIN 104"/>
    <property type="match status" value="1"/>
</dbReference>
<dbReference type="CDD" id="cd19499">
    <property type="entry name" value="RecA-like_ClpB_Hsp104-like"/>
    <property type="match status" value="1"/>
</dbReference>
<dbReference type="InterPro" id="IPR001270">
    <property type="entry name" value="ClpA/B"/>
</dbReference>
<dbReference type="InterPro" id="IPR003593">
    <property type="entry name" value="AAA+_ATPase"/>
</dbReference>
<feature type="domain" description="AAA+ ATPase" evidence="6">
    <location>
        <begin position="520"/>
        <end position="676"/>
    </location>
</feature>
<gene>
    <name evidence="8" type="ORF">FP507_10875</name>
</gene>
<keyword evidence="3 8" id="KW-0067">ATP-binding</keyword>
<keyword evidence="8" id="KW-0614">Plasmid</keyword>
<keyword evidence="4" id="KW-0143">Chaperone</keyword>
<evidence type="ECO:0000259" key="7">
    <source>
        <dbReference type="SMART" id="SM01086"/>
    </source>
</evidence>
<name>A0A5M8I805_CHLPH</name>
<keyword evidence="1" id="KW-0677">Repeat</keyword>
<dbReference type="PANTHER" id="PTHR11638">
    <property type="entry name" value="ATP-DEPENDENT CLP PROTEASE"/>
    <property type="match status" value="1"/>
</dbReference>
<dbReference type="GO" id="GO:0016887">
    <property type="term" value="F:ATP hydrolysis activity"/>
    <property type="evidence" value="ECO:0007669"/>
    <property type="project" value="InterPro"/>
</dbReference>
<geneLocation type="plasmid" evidence="8">
    <name>pl1</name>
</geneLocation>
<evidence type="ECO:0000256" key="3">
    <source>
        <dbReference type="ARBA" id="ARBA00022840"/>
    </source>
</evidence>
<evidence type="ECO:0000256" key="2">
    <source>
        <dbReference type="ARBA" id="ARBA00022741"/>
    </source>
</evidence>
<sequence length="809" mass="90477">MSSLSFSSKIAFHLAGGEAKALQQENIDSEHLFLGLCKLEDILSIEKKAISDFDENQWRQVLVDVKEFRDSLALVSFDPKQARRRLRKILQESGTSKEAFSGHRTERCRDLFSIAGKLAKQASSEDILPRHLLVACLGQNSQSLDRLFFELYVEKAGLIDAMDVRAKRNDERDDAPINIGDDQENQPKPSEKSKTPILDKFGRDLTQLARDGKLDPAINRTAEIKRIARILMQKKKNNPILIGEAGVGKTAVVEGFALKIVEESAPKQIKNFRVIELNMGALVAGTKYRGEFEERLEGVLKEASADPNTVLFIDEIHSLVNAGGSGGSTGAANIMKPALARGAIKCIGATTTAEYRQYIEKDSALERRFQVIWVDEPTKDEAIQMLKGLRMKFEEHHGIKIPDAMLEKAVELSMRYLTDFRLPDKAIDILDQACARVMLKTFSPGTVSAKANEELTIDDIAQVISERCRIPLEQLTLADTERLLKIEDYLKQRVIGQGRAVLEVAKTIRSAKAGLKDPNKPIVFFFVGSTGTGKTELAKVLAEFLFHDPSRLISIDMTEYQEKGSVAKLIGSPPGYIGYEEEGQLTGKIRSSPYSVILFDEVEKAHPEVFDIFLQVFDEGRLTDGHGRRVNFSESVIILTSNLGSNITPSDKVKAHMGFNLDKNRSDEKMVGFEPNTEKNAEKWDAYESQIQKAIVTAFRPEFLNRIQKRITFYPLGRETVKQIISIKILPDLNKRLTLKGIRVELSDDALNFLLQKGYSEPLGAREMQRVFDQNISEPLSQRILTGEVVRGQTVMITADDNGVQFGTD</sequence>
<dbReference type="InterPro" id="IPR050130">
    <property type="entry name" value="ClpA_ClpB"/>
</dbReference>
<dbReference type="InterPro" id="IPR003959">
    <property type="entry name" value="ATPase_AAA_core"/>
</dbReference>
<dbReference type="GO" id="GO:0005737">
    <property type="term" value="C:cytoplasm"/>
    <property type="evidence" value="ECO:0007669"/>
    <property type="project" value="TreeGrafter"/>
</dbReference>
<dbReference type="InterPro" id="IPR041546">
    <property type="entry name" value="ClpA/ClpB_AAA_lid"/>
</dbReference>
<evidence type="ECO:0000313" key="8">
    <source>
        <dbReference type="EMBL" id="KAA6230512.1"/>
    </source>
</evidence>
<dbReference type="Pfam" id="PF10431">
    <property type="entry name" value="ClpB_D2-small"/>
    <property type="match status" value="1"/>
</dbReference>
<dbReference type="GO" id="GO:0005524">
    <property type="term" value="F:ATP binding"/>
    <property type="evidence" value="ECO:0007669"/>
    <property type="project" value="UniProtKB-KW"/>
</dbReference>
<keyword evidence="8" id="KW-0645">Protease</keyword>
<dbReference type="GO" id="GO:0006508">
    <property type="term" value="P:proteolysis"/>
    <property type="evidence" value="ECO:0007669"/>
    <property type="project" value="UniProtKB-KW"/>
</dbReference>
<dbReference type="InterPro" id="IPR027417">
    <property type="entry name" value="P-loop_NTPase"/>
</dbReference>
<protein>
    <submittedName>
        <fullName evidence="8">ATP-dependent Clp protease ATP-binding subunit</fullName>
    </submittedName>
</protein>
<feature type="region of interest" description="Disordered" evidence="5">
    <location>
        <begin position="170"/>
        <end position="197"/>
    </location>
</feature>
<dbReference type="Pfam" id="PF00004">
    <property type="entry name" value="AAA"/>
    <property type="match status" value="1"/>
</dbReference>
<evidence type="ECO:0000259" key="6">
    <source>
        <dbReference type="SMART" id="SM00382"/>
    </source>
</evidence>
<dbReference type="AlphaFoldDB" id="A0A5M8I805"/>
<reference evidence="8" key="1">
    <citation type="submission" date="2019-07" db="EMBL/GenBank/DDBJ databases">
        <title>Draft genome Sequence of Chlorobium phaeovibrioides sp. strain PhvTcv-s14, from the Phylum Chlorobi.</title>
        <authorList>
            <person name="Babenko V."/>
            <person name="Boldyreva D."/>
            <person name="Kanygina A."/>
            <person name="Selezneva O."/>
            <person name="Akopiyan T."/>
            <person name="Lunina O."/>
        </authorList>
    </citation>
    <scope>NUCLEOTIDE SEQUENCE [LARGE SCALE GENOMIC DNA]</scope>
    <source>
        <strain evidence="8">GrTcv12</strain>
        <plasmid evidence="8">pl1</plasmid>
    </source>
</reference>
<dbReference type="GO" id="GO:0034605">
    <property type="term" value="P:cellular response to heat"/>
    <property type="evidence" value="ECO:0007669"/>
    <property type="project" value="TreeGrafter"/>
</dbReference>
<feature type="domain" description="AAA+ ATPase" evidence="6">
    <location>
        <begin position="235"/>
        <end position="379"/>
    </location>
</feature>
<dbReference type="PRINTS" id="PR00300">
    <property type="entry name" value="CLPPROTEASEA"/>
</dbReference>
<dbReference type="CDD" id="cd00009">
    <property type="entry name" value="AAA"/>
    <property type="match status" value="1"/>
</dbReference>
<dbReference type="SMART" id="SM01086">
    <property type="entry name" value="ClpB_D2-small"/>
    <property type="match status" value="1"/>
</dbReference>
<dbReference type="GO" id="GO:0008233">
    <property type="term" value="F:peptidase activity"/>
    <property type="evidence" value="ECO:0007669"/>
    <property type="project" value="UniProtKB-KW"/>
</dbReference>
<accession>A0A5M8I805</accession>
<feature type="domain" description="Clp ATPase C-terminal" evidence="7">
    <location>
        <begin position="716"/>
        <end position="806"/>
    </location>
</feature>
<dbReference type="Pfam" id="PF07724">
    <property type="entry name" value="AAA_2"/>
    <property type="match status" value="1"/>
</dbReference>
<dbReference type="InterPro" id="IPR019489">
    <property type="entry name" value="Clp_ATPase_C"/>
</dbReference>
<dbReference type="SMART" id="SM00382">
    <property type="entry name" value="AAA"/>
    <property type="match status" value="2"/>
</dbReference>
<dbReference type="Pfam" id="PF17871">
    <property type="entry name" value="AAA_lid_9"/>
    <property type="match status" value="1"/>
</dbReference>
<keyword evidence="8" id="KW-0378">Hydrolase</keyword>
<evidence type="ECO:0000256" key="4">
    <source>
        <dbReference type="ARBA" id="ARBA00023186"/>
    </source>
</evidence>
<dbReference type="EMBL" id="VMRG01000003">
    <property type="protein sequence ID" value="KAA6230512.1"/>
    <property type="molecule type" value="Genomic_DNA"/>
</dbReference>
<dbReference type="RefSeq" id="WP_151418964.1">
    <property type="nucleotide sequence ID" value="NZ_CM018433.1"/>
</dbReference>
<proteinExistence type="predicted"/>